<keyword evidence="1" id="KW-0812">Transmembrane</keyword>
<name>A0A4U8YQN4_9BACT</name>
<organism evidence="2 3">
    <name type="scientific">Desulfoluna butyratoxydans</name>
    <dbReference type="NCBI Taxonomy" id="231438"/>
    <lineage>
        <taxon>Bacteria</taxon>
        <taxon>Pseudomonadati</taxon>
        <taxon>Thermodesulfobacteriota</taxon>
        <taxon>Desulfobacteria</taxon>
        <taxon>Desulfobacterales</taxon>
        <taxon>Desulfolunaceae</taxon>
        <taxon>Desulfoluna</taxon>
    </lineage>
</organism>
<sequence length="66" mass="7355">MPKIIRLCLIGALHVTCYLWLIPQVIMPRFGSTGSKAAVACVVTLSLVLVTLMFRKKKQPEKKTGR</sequence>
<dbReference type="EMBL" id="CAADHO010000002">
    <property type="protein sequence ID" value="VFQ43543.1"/>
    <property type="molecule type" value="Genomic_DNA"/>
</dbReference>
<evidence type="ECO:0000313" key="2">
    <source>
        <dbReference type="EMBL" id="VFQ43543.1"/>
    </source>
</evidence>
<evidence type="ECO:0000256" key="1">
    <source>
        <dbReference type="SAM" id="Phobius"/>
    </source>
</evidence>
<feature type="transmembrane region" description="Helical" evidence="1">
    <location>
        <begin position="7"/>
        <end position="25"/>
    </location>
</feature>
<keyword evidence="1" id="KW-0472">Membrane</keyword>
<protein>
    <submittedName>
        <fullName evidence="2">Uncharacterized protein</fullName>
    </submittedName>
</protein>
<dbReference type="RefSeq" id="WP_180137763.1">
    <property type="nucleotide sequence ID" value="NZ_CAADHO010000002.1"/>
</dbReference>
<gene>
    <name evidence="2" type="ORF">MSL71_11780</name>
</gene>
<evidence type="ECO:0000313" key="3">
    <source>
        <dbReference type="Proteomes" id="UP000507962"/>
    </source>
</evidence>
<reference evidence="2 3" key="1">
    <citation type="submission" date="2019-03" db="EMBL/GenBank/DDBJ databases">
        <authorList>
            <person name="Nijsse B."/>
        </authorList>
    </citation>
    <scope>NUCLEOTIDE SEQUENCE [LARGE SCALE GENOMIC DNA]</scope>
    <source>
        <strain evidence="2">Desulfoluna butyratoxydans MSL71</strain>
    </source>
</reference>
<accession>A0A4U8YQN4</accession>
<keyword evidence="1" id="KW-1133">Transmembrane helix</keyword>
<proteinExistence type="predicted"/>
<dbReference type="AlphaFoldDB" id="A0A4U8YQN4"/>
<feature type="transmembrane region" description="Helical" evidence="1">
    <location>
        <begin position="37"/>
        <end position="54"/>
    </location>
</feature>
<dbReference type="Proteomes" id="UP000507962">
    <property type="component" value="Unassembled WGS sequence"/>
</dbReference>
<keyword evidence="3" id="KW-1185">Reference proteome</keyword>